<dbReference type="Proteomes" id="UP000182379">
    <property type="component" value="Unassembled WGS sequence"/>
</dbReference>
<name>A0A1H2TJ82_ACIFE</name>
<protein>
    <submittedName>
        <fullName evidence="3">Trk system potassium uptake protein TrkA</fullName>
    </submittedName>
</protein>
<dbReference type="AlphaFoldDB" id="A0A1H2TJ82"/>
<dbReference type="GO" id="GO:0006813">
    <property type="term" value="P:potassium ion transport"/>
    <property type="evidence" value="ECO:0007669"/>
    <property type="project" value="InterPro"/>
</dbReference>
<dbReference type="InterPro" id="IPR003148">
    <property type="entry name" value="RCK_N"/>
</dbReference>
<dbReference type="InterPro" id="IPR036721">
    <property type="entry name" value="RCK_C_sf"/>
</dbReference>
<dbReference type="PROSITE" id="PS51201">
    <property type="entry name" value="RCK_N"/>
    <property type="match status" value="1"/>
</dbReference>
<accession>A0A1H2TJ82</accession>
<dbReference type="Pfam" id="PF02254">
    <property type="entry name" value="TrkA_N"/>
    <property type="match status" value="1"/>
</dbReference>
<dbReference type="Gene3D" id="3.40.50.720">
    <property type="entry name" value="NAD(P)-binding Rossmann-like Domain"/>
    <property type="match status" value="1"/>
</dbReference>
<dbReference type="SUPFAM" id="SSF116726">
    <property type="entry name" value="TrkA C-terminal domain-like"/>
    <property type="match status" value="1"/>
</dbReference>
<comment type="caution">
    <text evidence="3">The sequence shown here is derived from an EMBL/GenBank/DDBJ whole genome shotgun (WGS) entry which is preliminary data.</text>
</comment>
<feature type="domain" description="RCK N-terminal" evidence="1">
    <location>
        <begin position="4"/>
        <end position="120"/>
    </location>
</feature>
<dbReference type="InterPro" id="IPR050721">
    <property type="entry name" value="Trk_Ktr_HKT_K-transport"/>
</dbReference>
<dbReference type="InterPro" id="IPR036291">
    <property type="entry name" value="NAD(P)-bd_dom_sf"/>
</dbReference>
<dbReference type="GeneID" id="78335191"/>
<evidence type="ECO:0000313" key="4">
    <source>
        <dbReference type="Proteomes" id="UP000182379"/>
    </source>
</evidence>
<proteinExistence type="predicted"/>
<dbReference type="InterPro" id="IPR006037">
    <property type="entry name" value="RCK_C"/>
</dbReference>
<dbReference type="Gene3D" id="3.30.70.1450">
    <property type="entry name" value="Regulator of K+ conductance, C-terminal domain"/>
    <property type="match status" value="1"/>
</dbReference>
<dbReference type="EMBL" id="FNOP01000001">
    <property type="protein sequence ID" value="SDW43898.1"/>
    <property type="molecule type" value="Genomic_DNA"/>
</dbReference>
<evidence type="ECO:0000313" key="3">
    <source>
        <dbReference type="EMBL" id="SDW43898.1"/>
    </source>
</evidence>
<evidence type="ECO:0000259" key="1">
    <source>
        <dbReference type="PROSITE" id="PS51201"/>
    </source>
</evidence>
<organism evidence="3 4">
    <name type="scientific">Acidaminococcus fermentans</name>
    <dbReference type="NCBI Taxonomy" id="905"/>
    <lineage>
        <taxon>Bacteria</taxon>
        <taxon>Bacillati</taxon>
        <taxon>Bacillota</taxon>
        <taxon>Negativicutes</taxon>
        <taxon>Acidaminococcales</taxon>
        <taxon>Acidaminococcaceae</taxon>
        <taxon>Acidaminococcus</taxon>
    </lineage>
</organism>
<dbReference type="OMA" id="PEYEAGC"/>
<dbReference type="GO" id="GO:0008324">
    <property type="term" value="F:monoatomic cation transmembrane transporter activity"/>
    <property type="evidence" value="ECO:0007669"/>
    <property type="project" value="InterPro"/>
</dbReference>
<dbReference type="PROSITE" id="PS51202">
    <property type="entry name" value="RCK_C"/>
    <property type="match status" value="1"/>
</dbReference>
<dbReference type="RefSeq" id="WP_012938841.1">
    <property type="nucleotide sequence ID" value="NZ_CALAKB010000034.1"/>
</dbReference>
<reference evidence="3 4" key="1">
    <citation type="submission" date="2016-10" db="EMBL/GenBank/DDBJ databases">
        <authorList>
            <person name="Varghese N."/>
            <person name="Submissions S."/>
        </authorList>
    </citation>
    <scope>NUCLEOTIDE SEQUENCE [LARGE SCALE GENOMIC DNA]</scope>
    <source>
        <strain evidence="3 4">WCC6</strain>
    </source>
</reference>
<dbReference type="PANTHER" id="PTHR43833">
    <property type="entry name" value="POTASSIUM CHANNEL PROTEIN 2-RELATED-RELATED"/>
    <property type="match status" value="1"/>
</dbReference>
<dbReference type="Pfam" id="PF02080">
    <property type="entry name" value="TrkA_C"/>
    <property type="match status" value="1"/>
</dbReference>
<dbReference type="PANTHER" id="PTHR43833:SF7">
    <property type="entry name" value="KTR SYSTEM POTASSIUM UPTAKE PROTEIN C"/>
    <property type="match status" value="1"/>
</dbReference>
<sequence length="219" mass="23922">MKDKRQFIVWGLGRFGSSVAETLTSLGHEVLGIDNNEDVVENMADKLTHAVVCDVIDEKTVNSLGIRNFDVGVVAIGNLEPSLLATLLLKEAGLKTIVAKASNPIHGKMLKKLGATKIIYPERDMGRRVGHNLAYTNILDFVELSDNICLMEVNLSQSMAGKSLAELDVRRKYQVNVVAVKHRDGSTEMTLEPTKPLQEGDLLVVIGSRKSVEALEDGI</sequence>
<feature type="domain" description="RCK C-terminal" evidence="2">
    <location>
        <begin position="136"/>
        <end position="219"/>
    </location>
</feature>
<evidence type="ECO:0000259" key="2">
    <source>
        <dbReference type="PROSITE" id="PS51202"/>
    </source>
</evidence>
<gene>
    <name evidence="3" type="ORF">SAMN05216495_101248</name>
</gene>
<dbReference type="SUPFAM" id="SSF51735">
    <property type="entry name" value="NAD(P)-binding Rossmann-fold domains"/>
    <property type="match status" value="1"/>
</dbReference>